<reference evidence="2" key="1">
    <citation type="submission" date="2023-06" db="EMBL/GenBank/DDBJ databases">
        <authorList>
            <consortium name="Lawrence Berkeley National Laboratory"/>
            <person name="Ahrendt S."/>
            <person name="Sahu N."/>
            <person name="Indic B."/>
            <person name="Wong-Bajracharya J."/>
            <person name="Merenyi Z."/>
            <person name="Ke H.-M."/>
            <person name="Monk M."/>
            <person name="Kocsube S."/>
            <person name="Drula E."/>
            <person name="Lipzen A."/>
            <person name="Balint B."/>
            <person name="Henrissat B."/>
            <person name="Andreopoulos B."/>
            <person name="Martin F.M."/>
            <person name="Harder C.B."/>
            <person name="Rigling D."/>
            <person name="Ford K.L."/>
            <person name="Foster G.D."/>
            <person name="Pangilinan J."/>
            <person name="Papanicolaou A."/>
            <person name="Barry K."/>
            <person name="LaButti K."/>
            <person name="Viragh M."/>
            <person name="Koriabine M."/>
            <person name="Yan M."/>
            <person name="Riley R."/>
            <person name="Champramary S."/>
            <person name="Plett K.L."/>
            <person name="Tsai I.J."/>
            <person name="Slot J."/>
            <person name="Sipos G."/>
            <person name="Plett J."/>
            <person name="Nagy L.G."/>
            <person name="Grigoriev I.V."/>
        </authorList>
    </citation>
    <scope>NUCLEOTIDE SEQUENCE</scope>
    <source>
        <strain evidence="2">CCBAS 213</strain>
    </source>
</reference>
<gene>
    <name evidence="2" type="ORF">EV420DRAFT_1639134</name>
</gene>
<dbReference type="InterPro" id="IPR041078">
    <property type="entry name" value="Plavaka"/>
</dbReference>
<comment type="caution">
    <text evidence="2">The sequence shown here is derived from an EMBL/GenBank/DDBJ whole genome shotgun (WGS) entry which is preliminary data.</text>
</comment>
<dbReference type="Proteomes" id="UP001175211">
    <property type="component" value="Unassembled WGS sequence"/>
</dbReference>
<dbReference type="RefSeq" id="XP_060334509.1">
    <property type="nucleotide sequence ID" value="XM_060476928.1"/>
</dbReference>
<dbReference type="GeneID" id="85360476"/>
<dbReference type="EMBL" id="JAUEPS010000008">
    <property type="protein sequence ID" value="KAK0463043.1"/>
    <property type="molecule type" value="Genomic_DNA"/>
</dbReference>
<feature type="region of interest" description="Disordered" evidence="1">
    <location>
        <begin position="56"/>
        <end position="77"/>
    </location>
</feature>
<evidence type="ECO:0000313" key="2">
    <source>
        <dbReference type="EMBL" id="KAK0463043.1"/>
    </source>
</evidence>
<evidence type="ECO:0000256" key="1">
    <source>
        <dbReference type="SAM" id="MobiDB-lite"/>
    </source>
</evidence>
<proteinExistence type="predicted"/>
<accession>A0AA39NCM5</accession>
<organism evidence="2 3">
    <name type="scientific">Armillaria tabescens</name>
    <name type="common">Ringless honey mushroom</name>
    <name type="synonym">Agaricus tabescens</name>
    <dbReference type="NCBI Taxonomy" id="1929756"/>
    <lineage>
        <taxon>Eukaryota</taxon>
        <taxon>Fungi</taxon>
        <taxon>Dikarya</taxon>
        <taxon>Basidiomycota</taxon>
        <taxon>Agaricomycotina</taxon>
        <taxon>Agaricomycetes</taxon>
        <taxon>Agaricomycetidae</taxon>
        <taxon>Agaricales</taxon>
        <taxon>Marasmiineae</taxon>
        <taxon>Physalacriaceae</taxon>
        <taxon>Desarmillaria</taxon>
    </lineage>
</organism>
<dbReference type="AlphaFoldDB" id="A0AA39NCM5"/>
<keyword evidence="3" id="KW-1185">Reference proteome</keyword>
<dbReference type="Pfam" id="PF18759">
    <property type="entry name" value="Plavaka"/>
    <property type="match status" value="1"/>
</dbReference>
<evidence type="ECO:0000313" key="3">
    <source>
        <dbReference type="Proteomes" id="UP001175211"/>
    </source>
</evidence>
<name>A0AA39NCM5_ARMTA</name>
<feature type="compositionally biased region" description="Acidic residues" evidence="1">
    <location>
        <begin position="641"/>
        <end position="656"/>
    </location>
</feature>
<feature type="region of interest" description="Disordered" evidence="1">
    <location>
        <begin position="631"/>
        <end position="657"/>
    </location>
</feature>
<protein>
    <submittedName>
        <fullName evidence="2">Uncharacterized protein</fullName>
    </submittedName>
</protein>
<sequence>MKTRVNLPILIDLPIFPPLGTWSDFSPESEEAVSFSENNFERFWEGRIRMTVEDQNIPQDDRPPSPHIPSDQSQLPANYIRTKYHPSSGREPREESLEAFQVQEQSSEENIPVDDTLWCPYRSLLDFELSECILEAALNEGDTDSLLKNIAKQAYLRTPLKGEDYRFDVYHRDLWSWTLDILQDPVLVPHLVWDAQKLFRHQGRTSERFYTEPWTGNIFWEVQSALPNDGKPICYIIYADKTHLSSFGTVQGYPVIVRLGNLPAHICNGQGIGGGRVIGWLPIVQEEPRHHNKPYYADFKRTVWHKAFEIILSSIKDRSKLGTWVQPSSLDATPWHVFPTIMILSADYEEHQRKMDKAYRLRTAAWSQGLYNEARELTSASDRNALLQPYGLRFVENVFWSIEHCDVHRALSFDHLHAFHNGLFGNHLRKEVIARIEKLGSSFSQQADNQSETFPSWKDLYHFKQGFMNVTFTDGQKYEALSKQLIFIAHNILTQERDPIGYLLLRALRVYMELDMYAGLSLHTSGTLQAGRTKPLIFAALIDVYLSLDFLIFDSSDADKQPSKKTFKTWEFPKIHSHKHLFNDIEAKGVTLNYNTKPNESMHGSFKEAYQRCTNFKDFEKQILRIDLHDRQAGQAQSAEAEAEEGDPSLTDEEEAVGQPDYTTAASVHGHHGKGGGKMTIAEVEGRATDNRNYRDFQERLSAHMQNHFKDNPEDLPLVDGTAAAFEGFSPEDLV</sequence>